<feature type="region of interest" description="Disordered" evidence="1">
    <location>
        <begin position="119"/>
        <end position="139"/>
    </location>
</feature>
<dbReference type="STRING" id="670580.A0A1X6MRI0"/>
<keyword evidence="2" id="KW-0732">Signal</keyword>
<gene>
    <name evidence="3" type="ORF">POSPLADRAFT_1151495</name>
</gene>
<organism evidence="3 4">
    <name type="scientific">Postia placenta MAD-698-R-SB12</name>
    <dbReference type="NCBI Taxonomy" id="670580"/>
    <lineage>
        <taxon>Eukaryota</taxon>
        <taxon>Fungi</taxon>
        <taxon>Dikarya</taxon>
        <taxon>Basidiomycota</taxon>
        <taxon>Agaricomycotina</taxon>
        <taxon>Agaricomycetes</taxon>
        <taxon>Polyporales</taxon>
        <taxon>Adustoporiaceae</taxon>
        <taxon>Rhodonia</taxon>
    </lineage>
</organism>
<proteinExistence type="predicted"/>
<dbReference type="OrthoDB" id="3362246at2759"/>
<dbReference type="AlphaFoldDB" id="A0A1X6MRI0"/>
<reference evidence="3 4" key="1">
    <citation type="submission" date="2017-04" db="EMBL/GenBank/DDBJ databases">
        <title>Genome Sequence of the Model Brown-Rot Fungus Postia placenta SB12.</title>
        <authorList>
            <consortium name="DOE Joint Genome Institute"/>
            <person name="Gaskell J."/>
            <person name="Kersten P."/>
            <person name="Larrondo L.F."/>
            <person name="Canessa P."/>
            <person name="Martinez D."/>
            <person name="Hibbett D."/>
            <person name="Schmoll M."/>
            <person name="Kubicek C.P."/>
            <person name="Martinez A.T."/>
            <person name="Yadav J."/>
            <person name="Master E."/>
            <person name="Magnuson J.K."/>
            <person name="James T."/>
            <person name="Yaver D."/>
            <person name="Berka R."/>
            <person name="Labutti K."/>
            <person name="Lipzen A."/>
            <person name="Aerts A."/>
            <person name="Barry K."/>
            <person name="Henrissat B."/>
            <person name="Blanchette R."/>
            <person name="Grigoriev I."/>
            <person name="Cullen D."/>
        </authorList>
    </citation>
    <scope>NUCLEOTIDE SEQUENCE [LARGE SCALE GENOMIC DNA]</scope>
    <source>
        <strain evidence="3 4">MAD-698-R-SB12</strain>
    </source>
</reference>
<protein>
    <submittedName>
        <fullName evidence="3">Uncharacterized protein</fullName>
    </submittedName>
</protein>
<keyword evidence="4" id="KW-1185">Reference proteome</keyword>
<dbReference type="PANTHER" id="PTHR37487">
    <property type="entry name" value="CHROMOSOME 1, WHOLE GENOME SHOTGUN SEQUENCE"/>
    <property type="match status" value="1"/>
</dbReference>
<evidence type="ECO:0000313" key="3">
    <source>
        <dbReference type="EMBL" id="OSX58783.1"/>
    </source>
</evidence>
<feature type="chain" id="PRO_5010875326" evidence="2">
    <location>
        <begin position="21"/>
        <end position="139"/>
    </location>
</feature>
<dbReference type="EMBL" id="KZ110603">
    <property type="protein sequence ID" value="OSX58783.1"/>
    <property type="molecule type" value="Genomic_DNA"/>
</dbReference>
<sequence>MKFTTTFAALVALVPALANALTINTMAVFDVVPLEPVLFSWSGGTAPYYLTLVPQTDTNASPIKNFGEQQGTSYTWNVDLGQGTSFTSIIKDSTGATAFSDLETVVAGTNSSCVNTAVNEGSSQTGSAPAATGQVRYFR</sequence>
<name>A0A1X6MRI0_9APHY</name>
<evidence type="ECO:0000313" key="4">
    <source>
        <dbReference type="Proteomes" id="UP000194127"/>
    </source>
</evidence>
<dbReference type="GeneID" id="36331491"/>
<accession>A0A1X6MRI0</accession>
<feature type="signal peptide" evidence="2">
    <location>
        <begin position="1"/>
        <end position="20"/>
    </location>
</feature>
<dbReference type="PANTHER" id="PTHR37487:SF2">
    <property type="entry name" value="EXPRESSED PROTEIN"/>
    <property type="match status" value="1"/>
</dbReference>
<evidence type="ECO:0000256" key="1">
    <source>
        <dbReference type="SAM" id="MobiDB-lite"/>
    </source>
</evidence>
<evidence type="ECO:0000256" key="2">
    <source>
        <dbReference type="SAM" id="SignalP"/>
    </source>
</evidence>
<dbReference type="Proteomes" id="UP000194127">
    <property type="component" value="Unassembled WGS sequence"/>
</dbReference>
<dbReference type="RefSeq" id="XP_024335577.1">
    <property type="nucleotide sequence ID" value="XM_024486542.1"/>
</dbReference>